<evidence type="ECO:0000256" key="1">
    <source>
        <dbReference type="ARBA" id="ARBA00022649"/>
    </source>
</evidence>
<dbReference type="EMBL" id="CAADFJ010000013">
    <property type="protein sequence ID" value="VFJ97442.1"/>
    <property type="molecule type" value="Genomic_DNA"/>
</dbReference>
<evidence type="ECO:0000313" key="3">
    <source>
        <dbReference type="EMBL" id="VFJ91126.1"/>
    </source>
</evidence>
<evidence type="ECO:0000313" key="2">
    <source>
        <dbReference type="EMBL" id="VFJ89296.1"/>
    </source>
</evidence>
<name>A0A450UB08_9GAMM</name>
<accession>A0A450UB08</accession>
<protein>
    <submittedName>
        <fullName evidence="2">ParE toxin of type II toxin-antitoxin system, parDE</fullName>
    </submittedName>
</protein>
<dbReference type="AlphaFoldDB" id="A0A450UB08"/>
<organism evidence="2">
    <name type="scientific">Candidatus Kentrum eta</name>
    <dbReference type="NCBI Taxonomy" id="2126337"/>
    <lineage>
        <taxon>Bacteria</taxon>
        <taxon>Pseudomonadati</taxon>
        <taxon>Pseudomonadota</taxon>
        <taxon>Gammaproteobacteria</taxon>
        <taxon>Candidatus Kentrum</taxon>
    </lineage>
</organism>
<dbReference type="InterPro" id="IPR007712">
    <property type="entry name" value="RelE/ParE_toxin"/>
</dbReference>
<dbReference type="InterPro" id="IPR035093">
    <property type="entry name" value="RelE/ParE_toxin_dom_sf"/>
</dbReference>
<evidence type="ECO:0000313" key="4">
    <source>
        <dbReference type="EMBL" id="VFJ97442.1"/>
    </source>
</evidence>
<gene>
    <name evidence="2" type="ORF">BECKH772A_GA0070896_1001415</name>
    <name evidence="3" type="ORF">BECKH772B_GA0070898_1001415</name>
    <name evidence="4" type="ORF">BECKH772C_GA0070978_1001315</name>
</gene>
<dbReference type="EMBL" id="CAADFI010000014">
    <property type="protein sequence ID" value="VFJ91126.1"/>
    <property type="molecule type" value="Genomic_DNA"/>
</dbReference>
<reference evidence="2" key="1">
    <citation type="submission" date="2019-02" db="EMBL/GenBank/DDBJ databases">
        <authorList>
            <person name="Gruber-Vodicka R. H."/>
            <person name="Seah K. B. B."/>
        </authorList>
    </citation>
    <scope>NUCLEOTIDE SEQUENCE</scope>
    <source>
        <strain evidence="4">BECK_SA2B12</strain>
        <strain evidence="2">BECK_SA2B15</strain>
        <strain evidence="3">BECK_SA2B20</strain>
    </source>
</reference>
<dbReference type="Gene3D" id="3.30.2310.20">
    <property type="entry name" value="RelE-like"/>
    <property type="match status" value="1"/>
</dbReference>
<dbReference type="EMBL" id="CAADFG010000014">
    <property type="protein sequence ID" value="VFJ89296.1"/>
    <property type="molecule type" value="Genomic_DNA"/>
</dbReference>
<keyword evidence="1" id="KW-1277">Toxin-antitoxin system</keyword>
<sequence length="96" mass="11344">MKLKILSSAVEDLKSGRRFYGRQGDRVGEYFLDSLFSDIDSLVLYAGIHPKVFGYHRLLSRRFPHAVYYTLDEDLIVVWRVLDLRRDPDKIRDILK</sequence>
<proteinExistence type="predicted"/>
<dbReference type="Pfam" id="PF05016">
    <property type="entry name" value="ParE_toxin"/>
    <property type="match status" value="1"/>
</dbReference>